<accession>A0A6N3B7B2</accession>
<organism evidence="21">
    <name type="scientific">Enterococcus casseliflavus</name>
    <name type="common">Enterococcus flavescens</name>
    <dbReference type="NCBI Taxonomy" id="37734"/>
    <lineage>
        <taxon>Bacteria</taxon>
        <taxon>Bacillati</taxon>
        <taxon>Bacillota</taxon>
        <taxon>Bacilli</taxon>
        <taxon>Lactobacillales</taxon>
        <taxon>Enterococcaceae</taxon>
        <taxon>Enterococcus</taxon>
    </lineage>
</organism>
<dbReference type="InterPro" id="IPR004701">
    <property type="entry name" value="PTS_EIIA_man-typ"/>
</dbReference>
<evidence type="ECO:0000313" key="21">
    <source>
        <dbReference type="EMBL" id="VYU00716.1"/>
    </source>
</evidence>
<evidence type="ECO:0000256" key="18">
    <source>
        <dbReference type="ARBA" id="ARBA00032197"/>
    </source>
</evidence>
<protein>
    <recommendedName>
        <fullName evidence="6">PTS system mannose-specific EIIAB component</fullName>
        <ecNumber evidence="5">2.7.1.191</ecNumber>
    </recommendedName>
    <alternativeName>
        <fullName evidence="18">EIIAB-Man</fullName>
    </alternativeName>
    <alternativeName>
        <fullName evidence="17">EIII-Man</fullName>
    </alternativeName>
</protein>
<evidence type="ECO:0000256" key="8">
    <source>
        <dbReference type="ARBA" id="ARBA00022475"/>
    </source>
</evidence>
<dbReference type="Gene3D" id="3.40.50.510">
    <property type="entry name" value="Phosphotransferase system, mannose-type IIA component"/>
    <property type="match status" value="1"/>
</dbReference>
<gene>
    <name evidence="21" type="primary">manX_5</name>
    <name evidence="21" type="ORF">ECLFYP2_02198</name>
</gene>
<dbReference type="Gene3D" id="3.40.35.10">
    <property type="entry name" value="Phosphotransferase system, sorbose subfamily IIB component"/>
    <property type="match status" value="1"/>
</dbReference>
<dbReference type="InterPro" id="IPR036667">
    <property type="entry name" value="PTS_IIB_sorbose-sp_sf"/>
</dbReference>
<dbReference type="GO" id="GO:0005886">
    <property type="term" value="C:plasma membrane"/>
    <property type="evidence" value="ECO:0007669"/>
    <property type="project" value="UniProtKB-SubCell"/>
</dbReference>
<keyword evidence="11" id="KW-0762">Sugar transport</keyword>
<dbReference type="InterPro" id="IPR033887">
    <property type="entry name" value="PTS_IIA_man"/>
</dbReference>
<dbReference type="SUPFAM" id="SSF53062">
    <property type="entry name" value="PTS system fructose IIA component-like"/>
    <property type="match status" value="1"/>
</dbReference>
<dbReference type="InterPro" id="IPR036662">
    <property type="entry name" value="PTS_EIIA_man-typ_sf"/>
</dbReference>
<comment type="subcellular location">
    <subcellularLocation>
        <location evidence="2">Cell membrane</location>
    </subcellularLocation>
    <subcellularLocation>
        <location evidence="3">Cytoplasm</location>
    </subcellularLocation>
</comment>
<dbReference type="GO" id="GO:0009401">
    <property type="term" value="P:phosphoenolpyruvate-dependent sugar phosphotransferase system"/>
    <property type="evidence" value="ECO:0007669"/>
    <property type="project" value="UniProtKB-KW"/>
</dbReference>
<dbReference type="EMBL" id="CACRTX010000008">
    <property type="protein sequence ID" value="VYU00716.1"/>
    <property type="molecule type" value="Genomic_DNA"/>
</dbReference>
<evidence type="ECO:0000256" key="14">
    <source>
        <dbReference type="ARBA" id="ARBA00022777"/>
    </source>
</evidence>
<evidence type="ECO:0000256" key="3">
    <source>
        <dbReference type="ARBA" id="ARBA00004496"/>
    </source>
</evidence>
<dbReference type="GO" id="GO:0005737">
    <property type="term" value="C:cytoplasm"/>
    <property type="evidence" value="ECO:0007669"/>
    <property type="project" value="UniProtKB-SubCell"/>
</dbReference>
<keyword evidence="9" id="KW-0963">Cytoplasm</keyword>
<comment type="catalytic activity">
    <reaction evidence="1">
        <text>D-mannose(out) + N(pros)-phospho-L-histidyl-[protein] = D-mannose 6-phosphate(in) + L-histidyl-[protein]</text>
        <dbReference type="Rhea" id="RHEA:49232"/>
        <dbReference type="Rhea" id="RHEA-COMP:9745"/>
        <dbReference type="Rhea" id="RHEA-COMP:9746"/>
        <dbReference type="ChEBI" id="CHEBI:4208"/>
        <dbReference type="ChEBI" id="CHEBI:29979"/>
        <dbReference type="ChEBI" id="CHEBI:58735"/>
        <dbReference type="ChEBI" id="CHEBI:64837"/>
        <dbReference type="EC" id="2.7.1.191"/>
    </reaction>
</comment>
<dbReference type="InterPro" id="IPR051471">
    <property type="entry name" value="Bacterial_PTS_sugar_comp"/>
</dbReference>
<evidence type="ECO:0000256" key="13">
    <source>
        <dbReference type="ARBA" id="ARBA00022683"/>
    </source>
</evidence>
<evidence type="ECO:0000256" key="4">
    <source>
        <dbReference type="ARBA" id="ARBA00011738"/>
    </source>
</evidence>
<comment type="subunit">
    <text evidence="4">Homodimer.</text>
</comment>
<dbReference type="PANTHER" id="PTHR33799">
    <property type="entry name" value="PTS PERMEASE-RELATED-RELATED"/>
    <property type="match status" value="1"/>
</dbReference>
<reference evidence="21" key="1">
    <citation type="submission" date="2019-11" db="EMBL/GenBank/DDBJ databases">
        <authorList>
            <person name="Feng L."/>
        </authorList>
    </citation>
    <scope>NUCLEOTIDE SEQUENCE</scope>
    <source>
        <strain evidence="21">ECasseliflavusLFYP2</strain>
    </source>
</reference>
<evidence type="ECO:0000256" key="10">
    <source>
        <dbReference type="ARBA" id="ARBA00022553"/>
    </source>
</evidence>
<dbReference type="PROSITE" id="PS51101">
    <property type="entry name" value="PTS_EIIB_TYPE_4"/>
    <property type="match status" value="1"/>
</dbReference>
<dbReference type="AlphaFoldDB" id="A0A6N3B7B2"/>
<dbReference type="Pfam" id="PF03830">
    <property type="entry name" value="PTSIIB_sorb"/>
    <property type="match status" value="1"/>
</dbReference>
<feature type="domain" description="PTS EIIB type-4" evidence="20">
    <location>
        <begin position="160"/>
        <end position="320"/>
    </location>
</feature>
<evidence type="ECO:0000256" key="5">
    <source>
        <dbReference type="ARBA" id="ARBA00011929"/>
    </source>
</evidence>
<keyword evidence="10" id="KW-0597">Phosphoprotein</keyword>
<keyword evidence="13" id="KW-0598">Phosphotransferase system</keyword>
<evidence type="ECO:0000256" key="2">
    <source>
        <dbReference type="ARBA" id="ARBA00004236"/>
    </source>
</evidence>
<dbReference type="GO" id="GO:0008982">
    <property type="term" value="F:protein-N(PI)-phosphohistidine-sugar phosphotransferase activity"/>
    <property type="evidence" value="ECO:0007669"/>
    <property type="project" value="InterPro"/>
</dbReference>
<dbReference type="SUPFAM" id="SSF52728">
    <property type="entry name" value="PTS IIb component"/>
    <property type="match status" value="1"/>
</dbReference>
<dbReference type="CDD" id="cd00006">
    <property type="entry name" value="PTS_IIA_man"/>
    <property type="match status" value="1"/>
</dbReference>
<sequence>MLSRATYGVGGKLVENIVLISHGGMAEGVKSSLEMIVGQQANVHTVSLRPDSDNLQFEKELNEKMKALNGSTLIIADLLGGTPCNVAVKNYLEDDEVAIFAGMTLSVVIEAVVNQRATINELLCLAKENIVDVKAGMNQAEQEMLEEKQEELGDYSAYAGQENIVNSRIDERLIHGQVAGIWSTSLNTQRIIVANDEAAADPLQKSSLRMAAPTSMRLSVLPVATAAKNIRAGRYGKQRLFLLFKNPQDVLRYIEADGPIKAINVGNMSYKDGAREVTKSIQVMPEEEPIFEAIAAKGITVTAQLVPNEPSIDFMKKLRG</sequence>
<evidence type="ECO:0000256" key="11">
    <source>
        <dbReference type="ARBA" id="ARBA00022597"/>
    </source>
</evidence>
<dbReference type="GO" id="GO:0016301">
    <property type="term" value="F:kinase activity"/>
    <property type="evidence" value="ECO:0007669"/>
    <property type="project" value="UniProtKB-KW"/>
</dbReference>
<evidence type="ECO:0000256" key="6">
    <source>
        <dbReference type="ARBA" id="ARBA00021685"/>
    </source>
</evidence>
<evidence type="ECO:0000256" key="12">
    <source>
        <dbReference type="ARBA" id="ARBA00022679"/>
    </source>
</evidence>
<name>A0A6N3B7B2_ENTCA</name>
<keyword evidence="12" id="KW-0808">Transferase</keyword>
<evidence type="ECO:0000256" key="15">
    <source>
        <dbReference type="ARBA" id="ARBA00023136"/>
    </source>
</evidence>
<dbReference type="Pfam" id="PF03610">
    <property type="entry name" value="EIIA-man"/>
    <property type="match status" value="1"/>
</dbReference>
<evidence type="ECO:0000256" key="16">
    <source>
        <dbReference type="ARBA" id="ARBA00023757"/>
    </source>
</evidence>
<dbReference type="RefSeq" id="WP_185080141.1">
    <property type="nucleotide sequence ID" value="NZ_CACRTX010000008.1"/>
</dbReference>
<evidence type="ECO:0000259" key="20">
    <source>
        <dbReference type="PROSITE" id="PS51101"/>
    </source>
</evidence>
<dbReference type="CDD" id="cd00001">
    <property type="entry name" value="PTS_IIB_man"/>
    <property type="match status" value="1"/>
</dbReference>
<evidence type="ECO:0000256" key="9">
    <source>
        <dbReference type="ARBA" id="ARBA00022490"/>
    </source>
</evidence>
<evidence type="ECO:0000256" key="1">
    <source>
        <dbReference type="ARBA" id="ARBA00000514"/>
    </source>
</evidence>
<dbReference type="PROSITE" id="PS51096">
    <property type="entry name" value="PTS_EIIA_TYPE_4"/>
    <property type="match status" value="1"/>
</dbReference>
<dbReference type="InterPro" id="IPR004720">
    <property type="entry name" value="PTS_IIB_sorbose-sp"/>
</dbReference>
<keyword evidence="8" id="KW-1003">Cell membrane</keyword>
<keyword evidence="14" id="KW-0418">Kinase</keyword>
<dbReference type="PANTHER" id="PTHR33799:SF1">
    <property type="entry name" value="PTS SYSTEM MANNOSE-SPECIFIC EIIAB COMPONENT-RELATED"/>
    <property type="match status" value="1"/>
</dbReference>
<comment type="function">
    <text evidence="16">The phosphoenolpyruvate-dependent sugar phosphotransferase system (sugar PTS), a major carbohydrate active transport system, catalyzes the phosphorylation of incoming sugar substrates concomitantly with their translocation across the cell membrane. The enzyme II ManXYZ PTS system is involved in mannose transport.</text>
</comment>
<evidence type="ECO:0000256" key="7">
    <source>
        <dbReference type="ARBA" id="ARBA00022448"/>
    </source>
</evidence>
<proteinExistence type="predicted"/>
<keyword evidence="7" id="KW-0813">Transport</keyword>
<evidence type="ECO:0000259" key="19">
    <source>
        <dbReference type="PROSITE" id="PS51096"/>
    </source>
</evidence>
<feature type="domain" description="PTS EIIA type-4" evidence="19">
    <location>
        <begin position="14"/>
        <end position="164"/>
    </location>
</feature>
<keyword evidence="15" id="KW-0472">Membrane</keyword>
<evidence type="ECO:0000256" key="17">
    <source>
        <dbReference type="ARBA" id="ARBA00030229"/>
    </source>
</evidence>
<dbReference type="EC" id="2.7.1.191" evidence="5"/>